<dbReference type="InterPro" id="IPR001969">
    <property type="entry name" value="Aspartic_peptidase_AS"/>
</dbReference>
<dbReference type="SUPFAM" id="SSF50630">
    <property type="entry name" value="Acid proteases"/>
    <property type="match status" value="1"/>
</dbReference>
<feature type="domain" description="Reverse transcriptase" evidence="8">
    <location>
        <begin position="503"/>
        <end position="672"/>
    </location>
</feature>
<keyword evidence="4" id="KW-0255">Endonuclease</keyword>
<dbReference type="InterPro" id="IPR001878">
    <property type="entry name" value="Znf_CCHC"/>
</dbReference>
<evidence type="ECO:0000313" key="10">
    <source>
        <dbReference type="WBParaSite" id="Csp11.Scaffold509.g2522.t1"/>
    </source>
</evidence>
<dbReference type="GO" id="GO:0004519">
    <property type="term" value="F:endonuclease activity"/>
    <property type="evidence" value="ECO:0007669"/>
    <property type="project" value="UniProtKB-KW"/>
</dbReference>
<protein>
    <submittedName>
        <fullName evidence="10">Reverse transcriptase</fullName>
    </submittedName>
</protein>
<dbReference type="GO" id="GO:0019899">
    <property type="term" value="F:enzyme binding"/>
    <property type="evidence" value="ECO:0007669"/>
    <property type="project" value="UniProtKB-ARBA"/>
</dbReference>
<keyword evidence="2" id="KW-0548">Nucleotidyltransferase</keyword>
<evidence type="ECO:0000256" key="6">
    <source>
        <dbReference type="SAM" id="MobiDB-lite"/>
    </source>
</evidence>
<dbReference type="STRING" id="1561998.A0A1I7T584"/>
<dbReference type="InterPro" id="IPR036875">
    <property type="entry name" value="Znf_CCHC_sf"/>
</dbReference>
<dbReference type="WBParaSite" id="Csp11.Scaffold509.g2522.t1">
    <property type="protein sequence ID" value="Csp11.Scaffold509.g2522.t1"/>
    <property type="gene ID" value="Csp11.Scaffold509.g2522"/>
</dbReference>
<evidence type="ECO:0000259" key="7">
    <source>
        <dbReference type="PROSITE" id="PS50175"/>
    </source>
</evidence>
<dbReference type="PANTHER" id="PTHR37984:SF5">
    <property type="entry name" value="PROTEIN NYNRIN-LIKE"/>
    <property type="match status" value="1"/>
</dbReference>
<dbReference type="SUPFAM" id="SSF57756">
    <property type="entry name" value="Retrovirus zinc finger-like domains"/>
    <property type="match status" value="1"/>
</dbReference>
<dbReference type="GO" id="GO:0005737">
    <property type="term" value="C:cytoplasm"/>
    <property type="evidence" value="ECO:0007669"/>
    <property type="project" value="UniProtKB-ARBA"/>
</dbReference>
<organism evidence="9 10">
    <name type="scientific">Caenorhabditis tropicalis</name>
    <dbReference type="NCBI Taxonomy" id="1561998"/>
    <lineage>
        <taxon>Eukaryota</taxon>
        <taxon>Metazoa</taxon>
        <taxon>Ecdysozoa</taxon>
        <taxon>Nematoda</taxon>
        <taxon>Chromadorea</taxon>
        <taxon>Rhabditida</taxon>
        <taxon>Rhabditina</taxon>
        <taxon>Rhabditomorpha</taxon>
        <taxon>Rhabditoidea</taxon>
        <taxon>Rhabditidae</taxon>
        <taxon>Peloderinae</taxon>
        <taxon>Caenorhabditis</taxon>
    </lineage>
</organism>
<dbReference type="Pfam" id="PF23309">
    <property type="entry name" value="DUF7083"/>
    <property type="match status" value="1"/>
</dbReference>
<evidence type="ECO:0000256" key="2">
    <source>
        <dbReference type="ARBA" id="ARBA00022695"/>
    </source>
</evidence>
<accession>A0A1I7T584</accession>
<keyword evidence="9" id="KW-1185">Reference proteome</keyword>
<dbReference type="eggNOG" id="KOG0017">
    <property type="taxonomic scope" value="Eukaryota"/>
</dbReference>
<dbReference type="Gene3D" id="3.30.70.270">
    <property type="match status" value="1"/>
</dbReference>
<dbReference type="InterPro" id="IPR043502">
    <property type="entry name" value="DNA/RNA_pol_sf"/>
</dbReference>
<proteinExistence type="predicted"/>
<dbReference type="AlphaFoldDB" id="A0A1I7T584"/>
<dbReference type="GO" id="GO:0016779">
    <property type="term" value="F:nucleotidyltransferase activity"/>
    <property type="evidence" value="ECO:0007669"/>
    <property type="project" value="UniProtKB-KW"/>
</dbReference>
<dbReference type="PROSITE" id="PS50878">
    <property type="entry name" value="RT_POL"/>
    <property type="match status" value="1"/>
</dbReference>
<feature type="compositionally biased region" description="Low complexity" evidence="6">
    <location>
        <begin position="254"/>
        <end position="265"/>
    </location>
</feature>
<dbReference type="GO" id="GO:0004190">
    <property type="term" value="F:aspartic-type endopeptidase activity"/>
    <property type="evidence" value="ECO:0007669"/>
    <property type="project" value="InterPro"/>
</dbReference>
<dbReference type="InterPro" id="IPR000477">
    <property type="entry name" value="RT_dom"/>
</dbReference>
<dbReference type="PROSITE" id="PS50175">
    <property type="entry name" value="ASP_PROT_RETROV"/>
    <property type="match status" value="1"/>
</dbReference>
<dbReference type="CDD" id="cd01647">
    <property type="entry name" value="RT_LTR"/>
    <property type="match status" value="1"/>
</dbReference>
<dbReference type="SUPFAM" id="SSF56672">
    <property type="entry name" value="DNA/RNA polymerases"/>
    <property type="match status" value="1"/>
</dbReference>
<dbReference type="InterPro" id="IPR001995">
    <property type="entry name" value="Peptidase_A2_cat"/>
</dbReference>
<dbReference type="InterPro" id="IPR050951">
    <property type="entry name" value="Retrovirus_Pol_polyprotein"/>
</dbReference>
<keyword evidence="3" id="KW-0540">Nuclease</keyword>
<name>A0A1I7T584_9PELO</name>
<sequence>MGSEQLAAIKLLADSTAQAQQQMMQMFMKFMQDQQSTPKTANKVDIVNMLNGRIPTFSHNPEDGMTFDNWYGRYAIIIDKEGGDMEEEEKARFIVSKLGNKESELFRNHILPDVPEKVALKETIEMLSKLFDETKSLSLRRYEFLTIKTDGPPNKEYTALVKSMFNRTKWDQVTNDSIQCLVYICGLNIEYRLRAMRELENKPGMKVAELADTLEAALKIRSEGALIGSSPLAVQAVNKSQQKSSPNHSKGKKTFSSSTKPGSTSPSAACYLCGGMHWRKDCTLPKTTVCNKCKKTGHLAKVCKNKKETQTNNVVYIGHSSTGNGDKIHVTVNINDIPIKMIVDTGAEATLISYNDYEKLNRPKLVTPSINLRAANHSSIPIKGQLNCNFSINDRKGFGHCYVTDTPSLLGMDWMGKDPLICDQIRQSFINAVSQDLTAPRRTLEAKLHASFPDVFKDGLGLCNKAKAAIHLKPESKPIFRKARPVAYAALPKVTTELDRLVARGIITPTEYSDFATPIVVVDKKDGSIRMCADFSTGLNDAIETHHYPLPTAEAIFSTLNGGKFFTQIDLAEAYLQIEVEEESKKMLTINTHLGLFYYNRMPFGVKTAPAIFQQVVDTMIAGLQGVAAYMDDLIICGSTIEEHNQRLHELFNRIEDYGFRVKAAKCAFLQP</sequence>
<feature type="domain" description="Peptidase A2" evidence="7">
    <location>
        <begin position="339"/>
        <end position="358"/>
    </location>
</feature>
<evidence type="ECO:0000256" key="1">
    <source>
        <dbReference type="ARBA" id="ARBA00022679"/>
    </source>
</evidence>
<evidence type="ECO:0000256" key="5">
    <source>
        <dbReference type="ARBA" id="ARBA00022801"/>
    </source>
</evidence>
<dbReference type="Gene3D" id="4.10.60.10">
    <property type="entry name" value="Zinc finger, CCHC-type"/>
    <property type="match status" value="1"/>
</dbReference>
<dbReference type="InterPro" id="IPR043128">
    <property type="entry name" value="Rev_trsase/Diguanyl_cyclase"/>
</dbReference>
<dbReference type="InterPro" id="IPR055510">
    <property type="entry name" value="DUF7083"/>
</dbReference>
<dbReference type="Gene3D" id="2.40.70.10">
    <property type="entry name" value="Acid Proteases"/>
    <property type="match status" value="1"/>
</dbReference>
<dbReference type="GO" id="GO:0006508">
    <property type="term" value="P:proteolysis"/>
    <property type="evidence" value="ECO:0007669"/>
    <property type="project" value="InterPro"/>
</dbReference>
<dbReference type="Pfam" id="PF13975">
    <property type="entry name" value="gag-asp_proteas"/>
    <property type="match status" value="1"/>
</dbReference>
<evidence type="ECO:0000256" key="4">
    <source>
        <dbReference type="ARBA" id="ARBA00022759"/>
    </source>
</evidence>
<keyword evidence="5" id="KW-0378">Hydrolase</keyword>
<dbReference type="Gene3D" id="3.10.10.10">
    <property type="entry name" value="HIV Type 1 Reverse Transcriptase, subunit A, domain 1"/>
    <property type="match status" value="1"/>
</dbReference>
<keyword evidence="1" id="KW-0808">Transferase</keyword>
<dbReference type="SMART" id="SM00343">
    <property type="entry name" value="ZnF_C2HC"/>
    <property type="match status" value="2"/>
</dbReference>
<dbReference type="GO" id="GO:0008270">
    <property type="term" value="F:zinc ion binding"/>
    <property type="evidence" value="ECO:0007669"/>
    <property type="project" value="InterPro"/>
</dbReference>
<feature type="compositionally biased region" description="Polar residues" evidence="6">
    <location>
        <begin position="237"/>
        <end position="248"/>
    </location>
</feature>
<dbReference type="GO" id="GO:0003676">
    <property type="term" value="F:nucleic acid binding"/>
    <property type="evidence" value="ECO:0007669"/>
    <property type="project" value="InterPro"/>
</dbReference>
<dbReference type="PANTHER" id="PTHR37984">
    <property type="entry name" value="PROTEIN CBG26694"/>
    <property type="match status" value="1"/>
</dbReference>
<dbReference type="InterPro" id="IPR021109">
    <property type="entry name" value="Peptidase_aspartic_dom_sf"/>
</dbReference>
<dbReference type="PROSITE" id="PS00141">
    <property type="entry name" value="ASP_PROTEASE"/>
    <property type="match status" value="1"/>
</dbReference>
<evidence type="ECO:0000259" key="8">
    <source>
        <dbReference type="PROSITE" id="PS50878"/>
    </source>
</evidence>
<evidence type="ECO:0000313" key="9">
    <source>
        <dbReference type="Proteomes" id="UP000095282"/>
    </source>
</evidence>
<reference evidence="10" key="1">
    <citation type="submission" date="2016-11" db="UniProtKB">
        <authorList>
            <consortium name="WormBaseParasite"/>
        </authorList>
    </citation>
    <scope>IDENTIFICATION</scope>
</reference>
<dbReference type="Proteomes" id="UP000095282">
    <property type="component" value="Unplaced"/>
</dbReference>
<evidence type="ECO:0000256" key="3">
    <source>
        <dbReference type="ARBA" id="ARBA00022722"/>
    </source>
</evidence>
<feature type="region of interest" description="Disordered" evidence="6">
    <location>
        <begin position="237"/>
        <end position="265"/>
    </location>
</feature>
<dbReference type="Pfam" id="PF00078">
    <property type="entry name" value="RVT_1"/>
    <property type="match status" value="1"/>
</dbReference>